<dbReference type="SUPFAM" id="SSF53807">
    <property type="entry name" value="Helical backbone' metal receptor"/>
    <property type="match status" value="1"/>
</dbReference>
<dbReference type="PANTHER" id="PTHR30532:SF1">
    <property type="entry name" value="IRON(3+)-HYDROXAMATE-BINDING PROTEIN FHUD"/>
    <property type="match status" value="1"/>
</dbReference>
<comment type="similarity">
    <text evidence="2">Belongs to the bacterial solute-binding protein 8 family.</text>
</comment>
<evidence type="ECO:0000256" key="5">
    <source>
        <dbReference type="ARBA" id="ARBA00022729"/>
    </source>
</evidence>
<keyword evidence="4" id="KW-0410">Iron transport</keyword>
<evidence type="ECO:0000256" key="1">
    <source>
        <dbReference type="ARBA" id="ARBA00004196"/>
    </source>
</evidence>
<keyword evidence="5 6" id="KW-0732">Signal</keyword>
<keyword evidence="4" id="KW-0406">Ion transport</keyword>
<evidence type="ECO:0000256" key="4">
    <source>
        <dbReference type="ARBA" id="ARBA00022496"/>
    </source>
</evidence>
<protein>
    <submittedName>
        <fullName evidence="8">Iron-siderophore ABC transporter substrate-binding protein</fullName>
    </submittedName>
</protein>
<sequence length="280" mass="30863">MTLLLAPTLGVAAQAMAVESAPRIATLDWTVAETLIGIEARLVGLAQIEGYESWVAEPSVPSNVLDLGLRAQPSLEQLAALAPDRIALSPMFANLEGRLSAIAPVTVFDLYGPDVDTWTEMRRLTRELGGYVGRAEQAEALIRDTDKRLAELADRLPDEPSALIVVQFMDERHVRVFGENGLYHAVMERLGLENGWTGETNRWGFALVGLEKLAGLEGRIVVVKPYPVGVERSLSQSAFWQRLIARSGRKPLEIEPVWSFGSLPSARRFAERLLEAWHAN</sequence>
<dbReference type="InterPro" id="IPR051313">
    <property type="entry name" value="Bact_iron-sidero_bind"/>
</dbReference>
<feature type="domain" description="Fe/B12 periplasmic-binding" evidence="7">
    <location>
        <begin position="23"/>
        <end position="280"/>
    </location>
</feature>
<dbReference type="PROSITE" id="PS50983">
    <property type="entry name" value="FE_B12_PBP"/>
    <property type="match status" value="1"/>
</dbReference>
<proteinExistence type="inferred from homology"/>
<evidence type="ECO:0000313" key="8">
    <source>
        <dbReference type="EMBL" id="WQH17258.1"/>
    </source>
</evidence>
<dbReference type="InterPro" id="IPR002491">
    <property type="entry name" value="ABC_transptr_periplasmic_BD"/>
</dbReference>
<dbReference type="Gene3D" id="3.40.50.1980">
    <property type="entry name" value="Nitrogenase molybdenum iron protein domain"/>
    <property type="match status" value="2"/>
</dbReference>
<organism evidence="8 9">
    <name type="scientific">Guyparkeria halophila</name>
    <dbReference type="NCBI Taxonomy" id="47960"/>
    <lineage>
        <taxon>Bacteria</taxon>
        <taxon>Pseudomonadati</taxon>
        <taxon>Pseudomonadota</taxon>
        <taxon>Gammaproteobacteria</taxon>
        <taxon>Chromatiales</taxon>
        <taxon>Thioalkalibacteraceae</taxon>
        <taxon>Guyparkeria</taxon>
    </lineage>
</organism>
<dbReference type="PRINTS" id="PR01715">
    <property type="entry name" value="FERRIBNDNGPP"/>
</dbReference>
<accession>A0ABZ0YYZ9</accession>
<dbReference type="Proteomes" id="UP001327459">
    <property type="component" value="Chromosome"/>
</dbReference>
<evidence type="ECO:0000256" key="6">
    <source>
        <dbReference type="SAM" id="SignalP"/>
    </source>
</evidence>
<dbReference type="EMBL" id="CP140153">
    <property type="protein sequence ID" value="WQH17258.1"/>
    <property type="molecule type" value="Genomic_DNA"/>
</dbReference>
<keyword evidence="9" id="KW-1185">Reference proteome</keyword>
<dbReference type="RefSeq" id="WP_322522230.1">
    <property type="nucleotide sequence ID" value="NZ_CP140153.1"/>
</dbReference>
<keyword evidence="4" id="KW-0408">Iron</keyword>
<evidence type="ECO:0000259" key="7">
    <source>
        <dbReference type="PROSITE" id="PS50983"/>
    </source>
</evidence>
<dbReference type="PANTHER" id="PTHR30532">
    <property type="entry name" value="IRON III DICITRATE-BINDING PERIPLASMIC PROTEIN"/>
    <property type="match status" value="1"/>
</dbReference>
<comment type="subcellular location">
    <subcellularLocation>
        <location evidence="1">Cell envelope</location>
    </subcellularLocation>
</comment>
<evidence type="ECO:0000256" key="2">
    <source>
        <dbReference type="ARBA" id="ARBA00008814"/>
    </source>
</evidence>
<evidence type="ECO:0000256" key="3">
    <source>
        <dbReference type="ARBA" id="ARBA00022448"/>
    </source>
</evidence>
<feature type="signal peptide" evidence="6">
    <location>
        <begin position="1"/>
        <end position="17"/>
    </location>
</feature>
<evidence type="ECO:0000313" key="9">
    <source>
        <dbReference type="Proteomes" id="UP001327459"/>
    </source>
</evidence>
<dbReference type="Pfam" id="PF01497">
    <property type="entry name" value="Peripla_BP_2"/>
    <property type="match status" value="1"/>
</dbReference>
<feature type="chain" id="PRO_5046252318" evidence="6">
    <location>
        <begin position="18"/>
        <end position="280"/>
    </location>
</feature>
<dbReference type="CDD" id="cd01146">
    <property type="entry name" value="FhuD"/>
    <property type="match status" value="1"/>
</dbReference>
<keyword evidence="3" id="KW-0813">Transport</keyword>
<name>A0ABZ0YYZ9_9GAMM</name>
<reference evidence="8 9" key="1">
    <citation type="submission" date="2023-11" db="EMBL/GenBank/DDBJ databases">
        <title>MicrobeMod: A computational toolkit for identifying prokaryotic methylation and restriction-modification with nanopore sequencing.</title>
        <authorList>
            <person name="Crits-Christoph A."/>
            <person name="Kang S.C."/>
            <person name="Lee H."/>
            <person name="Ostrov N."/>
        </authorList>
    </citation>
    <scope>NUCLEOTIDE SEQUENCE [LARGE SCALE GENOMIC DNA]</scope>
    <source>
        <strain evidence="8 9">ATCC 49870</strain>
    </source>
</reference>
<gene>
    <name evidence="8" type="ORF">SR882_04975</name>
</gene>